<evidence type="ECO:0000313" key="2">
    <source>
        <dbReference type="Proteomes" id="UP000078542"/>
    </source>
</evidence>
<sequence length="91" mass="10868">MLKRTTTMIHYKFFVLNSRLEMLPRHSRTIHETINSILRFSSVGTYRGLIVRDNSQKLRSRAIDSEKEKKGIECERFQLVSFFEDSLKKSW</sequence>
<gene>
    <name evidence="1" type="ORF">ALC62_15420</name>
</gene>
<proteinExistence type="predicted"/>
<reference evidence="1 2" key="1">
    <citation type="submission" date="2016-03" db="EMBL/GenBank/DDBJ databases">
        <title>Cyphomyrmex costatus WGS genome.</title>
        <authorList>
            <person name="Nygaard S."/>
            <person name="Hu H."/>
            <person name="Boomsma J."/>
            <person name="Zhang G."/>
        </authorList>
    </citation>
    <scope>NUCLEOTIDE SEQUENCE [LARGE SCALE GENOMIC DNA]</scope>
    <source>
        <strain evidence="1">MS0001</strain>
        <tissue evidence="1">Whole body</tissue>
    </source>
</reference>
<keyword evidence="2" id="KW-1185">Reference proteome</keyword>
<dbReference type="AlphaFoldDB" id="A0A151I728"/>
<evidence type="ECO:0000313" key="1">
    <source>
        <dbReference type="EMBL" id="KYM93975.1"/>
    </source>
</evidence>
<dbReference type="Proteomes" id="UP000078542">
    <property type="component" value="Unassembled WGS sequence"/>
</dbReference>
<protein>
    <submittedName>
        <fullName evidence="1">Uncharacterized protein</fullName>
    </submittedName>
</protein>
<accession>A0A151I728</accession>
<dbReference type="EMBL" id="KQ978438">
    <property type="protein sequence ID" value="KYM93975.1"/>
    <property type="molecule type" value="Genomic_DNA"/>
</dbReference>
<organism evidence="1 2">
    <name type="scientific">Cyphomyrmex costatus</name>
    <dbReference type="NCBI Taxonomy" id="456900"/>
    <lineage>
        <taxon>Eukaryota</taxon>
        <taxon>Metazoa</taxon>
        <taxon>Ecdysozoa</taxon>
        <taxon>Arthropoda</taxon>
        <taxon>Hexapoda</taxon>
        <taxon>Insecta</taxon>
        <taxon>Pterygota</taxon>
        <taxon>Neoptera</taxon>
        <taxon>Endopterygota</taxon>
        <taxon>Hymenoptera</taxon>
        <taxon>Apocrita</taxon>
        <taxon>Aculeata</taxon>
        <taxon>Formicoidea</taxon>
        <taxon>Formicidae</taxon>
        <taxon>Myrmicinae</taxon>
        <taxon>Cyphomyrmex</taxon>
    </lineage>
</organism>
<name>A0A151I728_9HYME</name>